<reference evidence="2" key="1">
    <citation type="submission" date="2023-01" db="EMBL/GenBank/DDBJ databases">
        <title>Genome assembly of the deep-sea coral Lophelia pertusa.</title>
        <authorList>
            <person name="Herrera S."/>
            <person name="Cordes E."/>
        </authorList>
    </citation>
    <scope>NUCLEOTIDE SEQUENCE</scope>
    <source>
        <strain evidence="2">USNM1676648</strain>
        <tissue evidence="2">Polyp</tissue>
    </source>
</reference>
<accession>A0A9W9YI12</accession>
<feature type="region of interest" description="Disordered" evidence="1">
    <location>
        <begin position="1"/>
        <end position="86"/>
    </location>
</feature>
<organism evidence="2 3">
    <name type="scientific">Desmophyllum pertusum</name>
    <dbReference type="NCBI Taxonomy" id="174260"/>
    <lineage>
        <taxon>Eukaryota</taxon>
        <taxon>Metazoa</taxon>
        <taxon>Cnidaria</taxon>
        <taxon>Anthozoa</taxon>
        <taxon>Hexacorallia</taxon>
        <taxon>Scleractinia</taxon>
        <taxon>Caryophylliina</taxon>
        <taxon>Caryophylliidae</taxon>
        <taxon>Desmophyllum</taxon>
    </lineage>
</organism>
<dbReference type="AlphaFoldDB" id="A0A9W9YI12"/>
<evidence type="ECO:0000256" key="1">
    <source>
        <dbReference type="SAM" id="MobiDB-lite"/>
    </source>
</evidence>
<proteinExistence type="predicted"/>
<evidence type="ECO:0000313" key="2">
    <source>
        <dbReference type="EMBL" id="KAJ7337322.1"/>
    </source>
</evidence>
<name>A0A9W9YI12_9CNID</name>
<protein>
    <submittedName>
        <fullName evidence="2">Uncharacterized protein</fullName>
    </submittedName>
</protein>
<feature type="compositionally biased region" description="Basic and acidic residues" evidence="1">
    <location>
        <begin position="122"/>
        <end position="138"/>
    </location>
</feature>
<dbReference type="EMBL" id="MU827781">
    <property type="protein sequence ID" value="KAJ7337322.1"/>
    <property type="molecule type" value="Genomic_DNA"/>
</dbReference>
<comment type="caution">
    <text evidence="2">The sequence shown here is derived from an EMBL/GenBank/DDBJ whole genome shotgun (WGS) entry which is preliminary data.</text>
</comment>
<sequence length="178" mass="19720">MNRCFEPALAKKPSLPRDGNKDAPQSSTTVQGTSSNTARSSKESKTECKSQLQTEERNQKKQQITKDGEPVVNNLANITTASPPCKNSLEFRNIQAEENENCSDSSSEENKTASDSFKIFKYTKEDDTHAHPADKSPLEKQMTAQSPRNSFSAGQPGCKERENISKGIQTKNVPRRKV</sequence>
<gene>
    <name evidence="2" type="ORF">OS493_010184</name>
</gene>
<feature type="compositionally biased region" description="Basic and acidic residues" evidence="1">
    <location>
        <begin position="40"/>
        <end position="69"/>
    </location>
</feature>
<keyword evidence="3" id="KW-1185">Reference proteome</keyword>
<feature type="compositionally biased region" description="Polar residues" evidence="1">
    <location>
        <begin position="23"/>
        <end position="39"/>
    </location>
</feature>
<evidence type="ECO:0000313" key="3">
    <source>
        <dbReference type="Proteomes" id="UP001163046"/>
    </source>
</evidence>
<feature type="region of interest" description="Disordered" evidence="1">
    <location>
        <begin position="122"/>
        <end position="178"/>
    </location>
</feature>
<dbReference type="Proteomes" id="UP001163046">
    <property type="component" value="Unassembled WGS sequence"/>
</dbReference>
<feature type="compositionally biased region" description="Polar residues" evidence="1">
    <location>
        <begin position="142"/>
        <end position="153"/>
    </location>
</feature>